<reference evidence="1" key="1">
    <citation type="submission" date="2020-04" db="EMBL/GenBank/DDBJ databases">
        <authorList>
            <person name="Chiriac C."/>
            <person name="Salcher M."/>
            <person name="Ghai R."/>
            <person name="Kavagutti S V."/>
        </authorList>
    </citation>
    <scope>NUCLEOTIDE SEQUENCE</scope>
</reference>
<proteinExistence type="predicted"/>
<protein>
    <submittedName>
        <fullName evidence="1">Uncharacterized protein</fullName>
    </submittedName>
</protein>
<sequence length="233" mass="23541">MTASYPSALKTFTTKVDGSDYVKADDVNSLQNEVTAIETALGANVATTLIPANVGTYNSAGVSTSLSARVGNLEAGLTGNATDGTRVGYTQLDQKTITTGGSTGTAAFTSISGSYRKLVLQIGLTAYTAPGALTLTINGVSTNYVYTINTYGTATPSTSTASTSWPLGAPQGTAYSVVVELPNYASTFGGKNMNLLGTAASGTGYLATSTITSLTVSAASSTMTVQCTLLGVK</sequence>
<organism evidence="1">
    <name type="scientific">uncultured Caudovirales phage</name>
    <dbReference type="NCBI Taxonomy" id="2100421"/>
    <lineage>
        <taxon>Viruses</taxon>
        <taxon>Duplodnaviria</taxon>
        <taxon>Heunggongvirae</taxon>
        <taxon>Uroviricota</taxon>
        <taxon>Caudoviricetes</taxon>
        <taxon>Peduoviridae</taxon>
        <taxon>Maltschvirus</taxon>
        <taxon>Maltschvirus maltsch</taxon>
    </lineage>
</organism>
<evidence type="ECO:0000313" key="1">
    <source>
        <dbReference type="EMBL" id="CAB4129496.1"/>
    </source>
</evidence>
<accession>A0A6J5L8C1</accession>
<gene>
    <name evidence="1" type="ORF">UFOVP115_30</name>
</gene>
<name>A0A6J5L8C1_9CAUD</name>
<dbReference type="EMBL" id="LR796236">
    <property type="protein sequence ID" value="CAB4129496.1"/>
    <property type="molecule type" value="Genomic_DNA"/>
</dbReference>